<reference evidence="1 2" key="1">
    <citation type="submission" date="2014-08" db="EMBL/GenBank/DDBJ databases">
        <title>Comparative genomics of the Paenibacillus odorifer group.</title>
        <authorList>
            <person name="den Bakker H.C."/>
            <person name="Tsai Y.-C."/>
            <person name="Martin N."/>
            <person name="Korlach J."/>
            <person name="Wiedmann M."/>
        </authorList>
    </citation>
    <scope>NUCLEOTIDE SEQUENCE [LARGE SCALE GENOMIC DNA]</scope>
    <source>
        <strain evidence="1 2">DSM 14472</strain>
    </source>
</reference>
<dbReference type="HOGENOM" id="CLU_2143398_0_0_9"/>
<evidence type="ECO:0000313" key="1">
    <source>
        <dbReference type="EMBL" id="AIQ61835.1"/>
    </source>
</evidence>
<keyword evidence="2" id="KW-1185">Reference proteome</keyword>
<dbReference type="Proteomes" id="UP000029507">
    <property type="component" value="Chromosome"/>
</dbReference>
<sequence>MQDTTQPLNHQQVQQTGLPVCIPWERQINGAWARGGDWKPNKPVGEILLNPARCAALGAPVKQGEEPAGYLYSAKIKTPYRYTPHFSRRHDELDWSNALPVELIARDAGPRK</sequence>
<dbReference type="AlphaFoldDB" id="A0A089LP11"/>
<protein>
    <submittedName>
        <fullName evidence="1">Uncharacterized protein</fullName>
    </submittedName>
</protein>
<name>A0A089LP11_9BACL</name>
<organism evidence="1 2">
    <name type="scientific">Paenibacillus stellifer</name>
    <dbReference type="NCBI Taxonomy" id="169760"/>
    <lineage>
        <taxon>Bacteria</taxon>
        <taxon>Bacillati</taxon>
        <taxon>Bacillota</taxon>
        <taxon>Bacilli</taxon>
        <taxon>Bacillales</taxon>
        <taxon>Paenibacillaceae</taxon>
        <taxon>Paenibacillus</taxon>
    </lineage>
</organism>
<evidence type="ECO:0000313" key="2">
    <source>
        <dbReference type="Proteomes" id="UP000029507"/>
    </source>
</evidence>
<proteinExistence type="predicted"/>
<dbReference type="EMBL" id="CP009286">
    <property type="protein sequence ID" value="AIQ61835.1"/>
    <property type="molecule type" value="Genomic_DNA"/>
</dbReference>
<accession>A0A089LP11</accession>
<gene>
    <name evidence="1" type="ORF">PSTEL_00480</name>
</gene>
<dbReference type="RefSeq" id="WP_038692886.1">
    <property type="nucleotide sequence ID" value="NZ_CP009286.1"/>
</dbReference>
<dbReference type="KEGG" id="pste:PSTEL_00480"/>
<dbReference type="OrthoDB" id="2890012at2"/>